<protein>
    <submittedName>
        <fullName evidence="4">Peptide ABC transporter substrate-binding protein</fullName>
    </submittedName>
</protein>
<dbReference type="InterPro" id="IPR025370">
    <property type="entry name" value="SgrR_HTH_N"/>
</dbReference>
<dbReference type="EMBL" id="CP044399">
    <property type="protein sequence ID" value="QFI38084.1"/>
    <property type="molecule type" value="Genomic_DNA"/>
</dbReference>
<evidence type="ECO:0000259" key="3">
    <source>
        <dbReference type="Pfam" id="PF12793"/>
    </source>
</evidence>
<dbReference type="KEGG" id="mmaa:FR932_09585"/>
<dbReference type="AlphaFoldDB" id="A0A5J6WKX5"/>
<dbReference type="OrthoDB" id="5894719at2"/>
<dbReference type="InterPro" id="IPR000914">
    <property type="entry name" value="SBP_5_dom"/>
</dbReference>
<dbReference type="SUPFAM" id="SSF53850">
    <property type="entry name" value="Periplasmic binding protein-like II"/>
    <property type="match status" value="1"/>
</dbReference>
<proteinExistence type="predicted"/>
<dbReference type="Proteomes" id="UP000327424">
    <property type="component" value="Chromosome"/>
</dbReference>
<organism evidence="4 5">
    <name type="scientific">Moritella marina ATCC 15381</name>
    <dbReference type="NCBI Taxonomy" id="1202962"/>
    <lineage>
        <taxon>Bacteria</taxon>
        <taxon>Pseudomonadati</taxon>
        <taxon>Pseudomonadota</taxon>
        <taxon>Gammaproteobacteria</taxon>
        <taxon>Alteromonadales</taxon>
        <taxon>Moritellaceae</taxon>
        <taxon>Moritella</taxon>
    </lineage>
</organism>
<dbReference type="GO" id="GO:1904680">
    <property type="term" value="F:peptide transmembrane transporter activity"/>
    <property type="evidence" value="ECO:0007669"/>
    <property type="project" value="TreeGrafter"/>
</dbReference>
<keyword evidence="1" id="KW-0238">DNA-binding</keyword>
<dbReference type="GO" id="GO:0015833">
    <property type="term" value="P:peptide transport"/>
    <property type="evidence" value="ECO:0007669"/>
    <property type="project" value="TreeGrafter"/>
</dbReference>
<dbReference type="Pfam" id="PF12793">
    <property type="entry name" value="SgrR_N"/>
    <property type="match status" value="1"/>
</dbReference>
<dbReference type="PROSITE" id="PS51257">
    <property type="entry name" value="PROKAR_LIPOPROTEIN"/>
    <property type="match status" value="1"/>
</dbReference>
<dbReference type="GO" id="GO:0003677">
    <property type="term" value="F:DNA binding"/>
    <property type="evidence" value="ECO:0007669"/>
    <property type="project" value="UniProtKB-KW"/>
</dbReference>
<reference evidence="4 5" key="1">
    <citation type="submission" date="2019-09" db="EMBL/GenBank/DDBJ databases">
        <title>Hybrid Assembly of the complete Genome of the Deep-Sea Bacterium Moritella marina from long Nanopore and Illumina reads.</title>
        <authorList>
            <person name="Magin S."/>
            <person name="Georgoulis A."/>
            <person name="Papadimitriou K."/>
            <person name="Iliakis G."/>
            <person name="Vorgias C.E."/>
        </authorList>
    </citation>
    <scope>NUCLEOTIDE SEQUENCE [LARGE SCALE GENOMIC DNA]</scope>
    <source>
        <strain evidence="4 5">MP-1</strain>
    </source>
</reference>
<name>A0A5J6WKX5_MORMI</name>
<evidence type="ECO:0000259" key="2">
    <source>
        <dbReference type="Pfam" id="PF00496"/>
    </source>
</evidence>
<accession>A0A5J6WKX5</accession>
<feature type="domain" description="Solute-binding protein family 5" evidence="2">
    <location>
        <begin position="164"/>
        <end position="318"/>
    </location>
</feature>
<dbReference type="InterPro" id="IPR039424">
    <property type="entry name" value="SBP_5"/>
</dbReference>
<keyword evidence="5" id="KW-1185">Reference proteome</keyword>
<evidence type="ECO:0000313" key="5">
    <source>
        <dbReference type="Proteomes" id="UP000327424"/>
    </source>
</evidence>
<feature type="domain" description="Transcriptional regulator SgrR N-terminal HTH" evidence="3">
    <location>
        <begin position="6"/>
        <end position="113"/>
    </location>
</feature>
<sequence length="495" mass="56723">MANLKRKLEIYEQIFQHFGPGVSACQISQIANLLHVTERHVQTLLKKLVNAGWIKWQASSGRSKKAILTCQVEPIEACYELAKSIADEGNLDQLLNILSFGGRDAGREFQSYLNDCSNSDRRVAYLPFHRELEALKPHKVRRRTERFLITQICQCLTAVEQGNLVGDLAYHWFPNDNATTWHFQIRRGVRFHDSSILNAQDIVNCLNRLIQSEYWHSTYQHIIAVNCFSDDQLEIKLNQTDWHLPRLLARVESSIFKMTSTATKLMGTGAFSLAVFSSKMLRLSRNTYYTREHAILDWVELWVYPQWAKSKACAQNQICVQVPDNTVTSPSDKCASFLMIQNPNESVTKRHITVEDTAECKELFNSVSTEYDQGISVSYGDYSKSEQVTICSIIEENDPFSAWLVFLLQYPFSNHQLNTGILNFLGSSITSIRHERDFNKATDSLAALLSWLGEENVVKELKNEPFLLELSEKINGAEVNGYGWCELKRLWFLLD</sequence>
<dbReference type="PANTHER" id="PTHR30290">
    <property type="entry name" value="PERIPLASMIC BINDING COMPONENT OF ABC TRANSPORTER"/>
    <property type="match status" value="1"/>
</dbReference>
<evidence type="ECO:0000313" key="4">
    <source>
        <dbReference type="EMBL" id="QFI38084.1"/>
    </source>
</evidence>
<gene>
    <name evidence="4" type="ORF">FR932_09585</name>
</gene>
<dbReference type="Gene3D" id="3.40.190.10">
    <property type="entry name" value="Periplasmic binding protein-like II"/>
    <property type="match status" value="1"/>
</dbReference>
<dbReference type="Pfam" id="PF00496">
    <property type="entry name" value="SBP_bac_5"/>
    <property type="match status" value="1"/>
</dbReference>
<dbReference type="PANTHER" id="PTHR30290:SF72">
    <property type="entry name" value="HTH-TYPE TRANSCRIPTIONAL REGULATOR SGRR"/>
    <property type="match status" value="1"/>
</dbReference>
<evidence type="ECO:0000256" key="1">
    <source>
        <dbReference type="ARBA" id="ARBA00023125"/>
    </source>
</evidence>
<dbReference type="RefSeq" id="WP_019443212.1">
    <property type="nucleotide sequence ID" value="NZ_ALOE01000046.1"/>
</dbReference>